<evidence type="ECO:0000313" key="2">
    <source>
        <dbReference type="Proteomes" id="UP001374535"/>
    </source>
</evidence>
<accession>A0AAQ3RH61</accession>
<organism evidence="1 2">
    <name type="scientific">Vigna mungo</name>
    <name type="common">Black gram</name>
    <name type="synonym">Phaseolus mungo</name>
    <dbReference type="NCBI Taxonomy" id="3915"/>
    <lineage>
        <taxon>Eukaryota</taxon>
        <taxon>Viridiplantae</taxon>
        <taxon>Streptophyta</taxon>
        <taxon>Embryophyta</taxon>
        <taxon>Tracheophyta</taxon>
        <taxon>Spermatophyta</taxon>
        <taxon>Magnoliopsida</taxon>
        <taxon>eudicotyledons</taxon>
        <taxon>Gunneridae</taxon>
        <taxon>Pentapetalae</taxon>
        <taxon>rosids</taxon>
        <taxon>fabids</taxon>
        <taxon>Fabales</taxon>
        <taxon>Fabaceae</taxon>
        <taxon>Papilionoideae</taxon>
        <taxon>50 kb inversion clade</taxon>
        <taxon>NPAAA clade</taxon>
        <taxon>indigoferoid/millettioid clade</taxon>
        <taxon>Phaseoleae</taxon>
        <taxon>Vigna</taxon>
    </lineage>
</organism>
<name>A0AAQ3RH61_VIGMU</name>
<proteinExistence type="predicted"/>
<dbReference type="EMBL" id="CP144691">
    <property type="protein sequence ID" value="WVY92607.1"/>
    <property type="molecule type" value="Genomic_DNA"/>
</dbReference>
<reference evidence="1 2" key="1">
    <citation type="journal article" date="2023" name="Life. Sci Alliance">
        <title>Evolutionary insights into 3D genome organization and epigenetic landscape of Vigna mungo.</title>
        <authorList>
            <person name="Junaid A."/>
            <person name="Singh B."/>
            <person name="Bhatia S."/>
        </authorList>
    </citation>
    <scope>NUCLEOTIDE SEQUENCE [LARGE SCALE GENOMIC DNA]</scope>
    <source>
        <strain evidence="1">Urdbean</strain>
    </source>
</reference>
<dbReference type="AlphaFoldDB" id="A0AAQ3RH61"/>
<sequence length="105" mass="11898">MVVQQDELSPLSWAYHTSKGYYFPVNGEMKDLDVVPVVLEWEIPNNLNLKLPPDDLSHCFDTNITSSLHKRSGQRCSCPGGFDYEDYRNSPSHVPISVIKGMNEV</sequence>
<keyword evidence="2" id="KW-1185">Reference proteome</keyword>
<protein>
    <submittedName>
        <fullName evidence="1">Uncharacterized protein</fullName>
    </submittedName>
</protein>
<dbReference type="Proteomes" id="UP001374535">
    <property type="component" value="Chromosome 10"/>
</dbReference>
<evidence type="ECO:0000313" key="1">
    <source>
        <dbReference type="EMBL" id="WVY92607.1"/>
    </source>
</evidence>
<gene>
    <name evidence="1" type="ORF">V8G54_031695</name>
</gene>